<comment type="caution">
    <text evidence="3">The sequence shown here is derived from an EMBL/GenBank/DDBJ whole genome shotgun (WGS) entry which is preliminary data.</text>
</comment>
<dbReference type="InterPro" id="IPR002397">
    <property type="entry name" value="Cyt_P450_B"/>
</dbReference>
<dbReference type="SUPFAM" id="SSF48264">
    <property type="entry name" value="Cytochrome P450"/>
    <property type="match status" value="1"/>
</dbReference>
<dbReference type="Gene3D" id="1.10.630.10">
    <property type="entry name" value="Cytochrome P450"/>
    <property type="match status" value="1"/>
</dbReference>
<evidence type="ECO:0000313" key="4">
    <source>
        <dbReference type="Proteomes" id="UP001500979"/>
    </source>
</evidence>
<dbReference type="EMBL" id="BAAAUX010000004">
    <property type="protein sequence ID" value="GAA2777849.1"/>
    <property type="molecule type" value="Genomic_DNA"/>
</dbReference>
<gene>
    <name evidence="3" type="ORF">GCM10010470_08760</name>
</gene>
<keyword evidence="4" id="KW-1185">Reference proteome</keyword>
<reference evidence="3 4" key="1">
    <citation type="journal article" date="2019" name="Int. J. Syst. Evol. Microbiol.">
        <title>The Global Catalogue of Microorganisms (GCM) 10K type strain sequencing project: providing services to taxonomists for standard genome sequencing and annotation.</title>
        <authorList>
            <consortium name="The Broad Institute Genomics Platform"/>
            <consortium name="The Broad Institute Genome Sequencing Center for Infectious Disease"/>
            <person name="Wu L."/>
            <person name="Ma J."/>
        </authorList>
    </citation>
    <scope>NUCLEOTIDE SEQUENCE [LARGE SCALE GENOMIC DNA]</scope>
    <source>
        <strain evidence="3 4">JCM 9383</strain>
    </source>
</reference>
<protein>
    <submittedName>
        <fullName evidence="3">Cytochrome P450</fullName>
    </submittedName>
</protein>
<dbReference type="CDD" id="cd20623">
    <property type="entry name" value="CYP_unk"/>
    <property type="match status" value="1"/>
</dbReference>
<dbReference type="Proteomes" id="UP001500979">
    <property type="component" value="Unassembled WGS sequence"/>
</dbReference>
<feature type="region of interest" description="Disordered" evidence="2">
    <location>
        <begin position="1"/>
        <end position="20"/>
    </location>
</feature>
<dbReference type="PANTHER" id="PTHR46696:SF1">
    <property type="entry name" value="CYTOCHROME P450 YJIB-RELATED"/>
    <property type="match status" value="1"/>
</dbReference>
<dbReference type="PRINTS" id="PR00359">
    <property type="entry name" value="BP450"/>
</dbReference>
<proteinExistence type="inferred from homology"/>
<dbReference type="RefSeq" id="WP_344678070.1">
    <property type="nucleotide sequence ID" value="NZ_BAAAUX010000004.1"/>
</dbReference>
<evidence type="ECO:0000256" key="2">
    <source>
        <dbReference type="SAM" id="MobiDB-lite"/>
    </source>
</evidence>
<sequence>MTEVEWPKSDAPGECPVRGAERLHGPRMRQDPKVLYRDMRREHGPVVPILLEGDLPAWLVLGYREVHQVTSDTELFARDSRRWNQWDRIPPDWPLWPWIGVEPSVLVSEGAEHDRRAGAVGDALAEVDQFELWGKCERIADELIDSFAGSGRADLVADYAERIPLLVVADLCGMPEPQTRELATDLANVIDGAAESMHAYQRLRGTVELLMRVKRARPGPDVPSRLLAHPAGLTDEEFIQDLLVVMTAGHQPTANWIGNTLRLMLTDERFALNLSGGRRSVSDALNEVLWEDTPSPNVLGRWAVRDTRLGGRQIRAGDLLVLGLSGANTDPQVWPERTSARTAGNHAHLAYGYGEHGCPFPAPEIAEVIAKSTIEVLLDRLPDLLLDVDPADLVWRESAWIRGLEALPARFTPSYARRA</sequence>
<evidence type="ECO:0000256" key="1">
    <source>
        <dbReference type="ARBA" id="ARBA00010617"/>
    </source>
</evidence>
<organism evidence="3 4">
    <name type="scientific">Saccharopolyspora taberi</name>
    <dbReference type="NCBI Taxonomy" id="60895"/>
    <lineage>
        <taxon>Bacteria</taxon>
        <taxon>Bacillati</taxon>
        <taxon>Actinomycetota</taxon>
        <taxon>Actinomycetes</taxon>
        <taxon>Pseudonocardiales</taxon>
        <taxon>Pseudonocardiaceae</taxon>
        <taxon>Saccharopolyspora</taxon>
    </lineage>
</organism>
<dbReference type="PANTHER" id="PTHR46696">
    <property type="entry name" value="P450, PUTATIVE (EUROFUNG)-RELATED"/>
    <property type="match status" value="1"/>
</dbReference>
<name>A0ABN3V4B8_9PSEU</name>
<evidence type="ECO:0000313" key="3">
    <source>
        <dbReference type="EMBL" id="GAA2777849.1"/>
    </source>
</evidence>
<comment type="similarity">
    <text evidence="1">Belongs to the cytochrome P450 family.</text>
</comment>
<accession>A0ABN3V4B8</accession>
<dbReference type="InterPro" id="IPR036396">
    <property type="entry name" value="Cyt_P450_sf"/>
</dbReference>